<feature type="region of interest" description="Disordered" evidence="1">
    <location>
        <begin position="124"/>
        <end position="212"/>
    </location>
</feature>
<reference evidence="2" key="1">
    <citation type="journal article" date="2014" name="Nat. Commun.">
        <title>The emerging biofuel crop Camelina sativa retains a highly undifferentiated hexaploid genome structure.</title>
        <authorList>
            <person name="Kagale S."/>
            <person name="Koh C."/>
            <person name="Nixon J."/>
            <person name="Bollina V."/>
            <person name="Clarke W.E."/>
            <person name="Tuteja R."/>
            <person name="Spillane C."/>
            <person name="Robinson S.J."/>
            <person name="Links M.G."/>
            <person name="Clarke C."/>
            <person name="Higgins E.E."/>
            <person name="Huebert T."/>
            <person name="Sharpe A.G."/>
            <person name="Parkin I.A."/>
        </authorList>
    </citation>
    <scope>NUCLEOTIDE SEQUENCE [LARGE SCALE GENOMIC DNA]</scope>
    <source>
        <strain evidence="2">cv. DH55</strain>
    </source>
</reference>
<keyword evidence="2" id="KW-1185">Reference proteome</keyword>
<dbReference type="Proteomes" id="UP000694864">
    <property type="component" value="Chromosome 4"/>
</dbReference>
<organism evidence="2 3">
    <name type="scientific">Camelina sativa</name>
    <name type="common">False flax</name>
    <name type="synonym">Myagrum sativum</name>
    <dbReference type="NCBI Taxonomy" id="90675"/>
    <lineage>
        <taxon>Eukaryota</taxon>
        <taxon>Viridiplantae</taxon>
        <taxon>Streptophyta</taxon>
        <taxon>Embryophyta</taxon>
        <taxon>Tracheophyta</taxon>
        <taxon>Spermatophyta</taxon>
        <taxon>Magnoliopsida</taxon>
        <taxon>eudicotyledons</taxon>
        <taxon>Gunneridae</taxon>
        <taxon>Pentapetalae</taxon>
        <taxon>rosids</taxon>
        <taxon>malvids</taxon>
        <taxon>Brassicales</taxon>
        <taxon>Brassicaceae</taxon>
        <taxon>Camelineae</taxon>
        <taxon>Camelina</taxon>
    </lineage>
</organism>
<evidence type="ECO:0000256" key="1">
    <source>
        <dbReference type="SAM" id="MobiDB-lite"/>
    </source>
</evidence>
<evidence type="ECO:0000313" key="3">
    <source>
        <dbReference type="RefSeq" id="XP_010506953.1"/>
    </source>
</evidence>
<dbReference type="GeneID" id="104783505"/>
<proteinExistence type="predicted"/>
<feature type="compositionally biased region" description="Polar residues" evidence="1">
    <location>
        <begin position="181"/>
        <end position="193"/>
    </location>
</feature>
<feature type="compositionally biased region" description="Acidic residues" evidence="1">
    <location>
        <begin position="127"/>
        <end position="143"/>
    </location>
</feature>
<feature type="compositionally biased region" description="Basic and acidic residues" evidence="1">
    <location>
        <begin position="237"/>
        <end position="246"/>
    </location>
</feature>
<reference evidence="3" key="2">
    <citation type="submission" date="2025-08" db="UniProtKB">
        <authorList>
            <consortium name="RefSeq"/>
        </authorList>
    </citation>
    <scope>IDENTIFICATION</scope>
    <source>
        <tissue evidence="3">Leaf</tissue>
    </source>
</reference>
<feature type="compositionally biased region" description="Basic and acidic residues" evidence="1">
    <location>
        <begin position="161"/>
        <end position="176"/>
    </location>
</feature>
<feature type="compositionally biased region" description="Acidic residues" evidence="1">
    <location>
        <begin position="151"/>
        <end position="160"/>
    </location>
</feature>
<sequence length="310" mass="35775">MIKLTIHYGGEMKKVEDDYNYLHELGCKIVFWKLAEVGWVKFEDCCRTECVKAPISIIWFKDAREEMKMLQYVFDSSNFDMPELHSSAKSTGEIDVFIEHGCPDHLIGSVDGTSIMAEGMGEKGYEADEDERMEEEMDYESGNDDDRPPKEEDDPEESEDETHVVEKEVDNNEKEVVSGTDMLNENQNESKGQTEIDDGDDVVIDAGNGANDDRFQTVFEEGTKTTTELDEAMRKLAEEDAQKQKDEEEETDPEFGLEDVNYPYTPIESEEEWEQWKNPQREKKKSEVSWRFKYGALYLVVSNIQQWIGV</sequence>
<feature type="region of interest" description="Disordered" evidence="1">
    <location>
        <begin position="237"/>
        <end position="261"/>
    </location>
</feature>
<dbReference type="RefSeq" id="XP_010506953.1">
    <property type="nucleotide sequence ID" value="XM_010508651.1"/>
</dbReference>
<evidence type="ECO:0000313" key="2">
    <source>
        <dbReference type="Proteomes" id="UP000694864"/>
    </source>
</evidence>
<gene>
    <name evidence="3" type="primary">LOC104783505</name>
</gene>
<feature type="compositionally biased region" description="Acidic residues" evidence="1">
    <location>
        <begin position="247"/>
        <end position="257"/>
    </location>
</feature>
<name>A0ABM0YWM1_CAMSA</name>
<protein>
    <submittedName>
        <fullName evidence="3">Uncharacterized protein LOC104783505</fullName>
    </submittedName>
</protein>
<accession>A0ABM0YWM1</accession>